<evidence type="ECO:0000259" key="1">
    <source>
        <dbReference type="PROSITE" id="PS51819"/>
    </source>
</evidence>
<dbReference type="Proteomes" id="UP000622405">
    <property type="component" value="Unassembled WGS sequence"/>
</dbReference>
<dbReference type="CDD" id="cd06587">
    <property type="entry name" value="VOC"/>
    <property type="match status" value="1"/>
</dbReference>
<comment type="caution">
    <text evidence="2">The sequence shown here is derived from an EMBL/GenBank/DDBJ whole genome shotgun (WGS) entry which is preliminary data.</text>
</comment>
<keyword evidence="3" id="KW-1185">Reference proteome</keyword>
<dbReference type="Gene3D" id="3.10.180.10">
    <property type="entry name" value="2,3-Dihydroxybiphenyl 1,2-Dioxygenase, domain 1"/>
    <property type="match status" value="1"/>
</dbReference>
<dbReference type="InterPro" id="IPR029068">
    <property type="entry name" value="Glyas_Bleomycin-R_OHBP_Dase"/>
</dbReference>
<dbReference type="PROSITE" id="PS51819">
    <property type="entry name" value="VOC"/>
    <property type="match status" value="1"/>
</dbReference>
<feature type="domain" description="VOC" evidence="1">
    <location>
        <begin position="2"/>
        <end position="43"/>
    </location>
</feature>
<proteinExistence type="predicted"/>
<gene>
    <name evidence="2" type="ORF">GH811_06865</name>
</gene>
<dbReference type="InterPro" id="IPR004360">
    <property type="entry name" value="Glyas_Fos-R_dOase_dom"/>
</dbReference>
<dbReference type="InterPro" id="IPR037523">
    <property type="entry name" value="VOC_core"/>
</dbReference>
<evidence type="ECO:0000313" key="3">
    <source>
        <dbReference type="Proteomes" id="UP000622405"/>
    </source>
</evidence>
<dbReference type="Pfam" id="PF00903">
    <property type="entry name" value="Glyoxalase"/>
    <property type="match status" value="1"/>
</dbReference>
<name>A0ABR6YVW6_9FIRM</name>
<organism evidence="2 3">
    <name type="scientific">Acetobacterium malicum</name>
    <dbReference type="NCBI Taxonomy" id="52692"/>
    <lineage>
        <taxon>Bacteria</taxon>
        <taxon>Bacillati</taxon>
        <taxon>Bacillota</taxon>
        <taxon>Clostridia</taxon>
        <taxon>Eubacteriales</taxon>
        <taxon>Eubacteriaceae</taxon>
        <taxon>Acetobacterium</taxon>
    </lineage>
</organism>
<accession>A0ABR6YVW6</accession>
<dbReference type="SUPFAM" id="SSF54593">
    <property type="entry name" value="Glyoxalase/Bleomycin resistance protein/Dihydroxybiphenyl dioxygenase"/>
    <property type="match status" value="1"/>
</dbReference>
<dbReference type="EMBL" id="WJBE01000005">
    <property type="protein sequence ID" value="MBC3899333.1"/>
    <property type="molecule type" value="Genomic_DNA"/>
</dbReference>
<sequence length="43" mass="4799">MKLAWVTVTVKDMDESIRFYTDIVGLTVDSRRPAGPGVELAFL</sequence>
<protein>
    <recommendedName>
        <fullName evidence="1">VOC domain-containing protein</fullName>
    </recommendedName>
</protein>
<dbReference type="RefSeq" id="WP_186893838.1">
    <property type="nucleotide sequence ID" value="NZ_WJBE01000005.1"/>
</dbReference>
<reference evidence="2 3" key="1">
    <citation type="journal article" date="2020" name="mSystems">
        <title>Defining Genomic and Predicted Metabolic Features of the Acetobacterium Genus.</title>
        <authorList>
            <person name="Ross D.E."/>
            <person name="Marshall C.W."/>
            <person name="Gulliver D."/>
            <person name="May H.D."/>
            <person name="Norman R.S."/>
        </authorList>
    </citation>
    <scope>NUCLEOTIDE SEQUENCE [LARGE SCALE GENOMIC DNA]</scope>
    <source>
        <strain evidence="2 3">DSM 4132</strain>
    </source>
</reference>
<evidence type="ECO:0000313" key="2">
    <source>
        <dbReference type="EMBL" id="MBC3899333.1"/>
    </source>
</evidence>